<dbReference type="EMBL" id="JASCZI010181705">
    <property type="protein sequence ID" value="MED6185435.1"/>
    <property type="molecule type" value="Genomic_DNA"/>
</dbReference>
<organism evidence="2 3">
    <name type="scientific">Stylosanthes scabra</name>
    <dbReference type="NCBI Taxonomy" id="79078"/>
    <lineage>
        <taxon>Eukaryota</taxon>
        <taxon>Viridiplantae</taxon>
        <taxon>Streptophyta</taxon>
        <taxon>Embryophyta</taxon>
        <taxon>Tracheophyta</taxon>
        <taxon>Spermatophyta</taxon>
        <taxon>Magnoliopsida</taxon>
        <taxon>eudicotyledons</taxon>
        <taxon>Gunneridae</taxon>
        <taxon>Pentapetalae</taxon>
        <taxon>rosids</taxon>
        <taxon>fabids</taxon>
        <taxon>Fabales</taxon>
        <taxon>Fabaceae</taxon>
        <taxon>Papilionoideae</taxon>
        <taxon>50 kb inversion clade</taxon>
        <taxon>dalbergioids sensu lato</taxon>
        <taxon>Dalbergieae</taxon>
        <taxon>Pterocarpus clade</taxon>
        <taxon>Stylosanthes</taxon>
    </lineage>
</organism>
<accession>A0ABU6WLI6</accession>
<name>A0ABU6WLI6_9FABA</name>
<keyword evidence="1" id="KW-1133">Transmembrane helix</keyword>
<protein>
    <submittedName>
        <fullName evidence="2">Uncharacterized protein</fullName>
    </submittedName>
</protein>
<gene>
    <name evidence="2" type="ORF">PIB30_057045</name>
</gene>
<keyword evidence="3" id="KW-1185">Reference proteome</keyword>
<comment type="caution">
    <text evidence="2">The sequence shown here is derived from an EMBL/GenBank/DDBJ whole genome shotgun (WGS) entry which is preliminary data.</text>
</comment>
<evidence type="ECO:0000256" key="1">
    <source>
        <dbReference type="SAM" id="Phobius"/>
    </source>
</evidence>
<sequence length="135" mass="15453">MSDNFFHPTVELGRHNQLELLSLKFLQHVIILCYADMDDSDSGDLDYNPVIDDDDSSEEPKLQPVGQAGSLLSSVLGIMVINFAAFPIHVRSWRHMTEYKEREYDRQIKEENKATVKKVVLAKLGKIWKDKGGIY</sequence>
<proteinExistence type="predicted"/>
<reference evidence="2 3" key="1">
    <citation type="journal article" date="2023" name="Plants (Basel)">
        <title>Bridging the Gap: Combining Genomics and Transcriptomics Approaches to Understand Stylosanthes scabra, an Orphan Legume from the Brazilian Caatinga.</title>
        <authorList>
            <person name="Ferreira-Neto J.R.C."/>
            <person name="da Silva M.D."/>
            <person name="Binneck E."/>
            <person name="de Melo N.F."/>
            <person name="da Silva R.H."/>
            <person name="de Melo A.L.T.M."/>
            <person name="Pandolfi V."/>
            <person name="Bustamante F.O."/>
            <person name="Brasileiro-Vidal A.C."/>
            <person name="Benko-Iseppon A.M."/>
        </authorList>
    </citation>
    <scope>NUCLEOTIDE SEQUENCE [LARGE SCALE GENOMIC DNA]</scope>
    <source>
        <tissue evidence="2">Leaves</tissue>
    </source>
</reference>
<feature type="transmembrane region" description="Helical" evidence="1">
    <location>
        <begin position="71"/>
        <end position="90"/>
    </location>
</feature>
<dbReference type="Proteomes" id="UP001341840">
    <property type="component" value="Unassembled WGS sequence"/>
</dbReference>
<keyword evidence="1" id="KW-0812">Transmembrane</keyword>
<keyword evidence="1" id="KW-0472">Membrane</keyword>
<evidence type="ECO:0000313" key="3">
    <source>
        <dbReference type="Proteomes" id="UP001341840"/>
    </source>
</evidence>
<evidence type="ECO:0000313" key="2">
    <source>
        <dbReference type="EMBL" id="MED6185435.1"/>
    </source>
</evidence>